<feature type="compositionally biased region" description="Basic and acidic residues" evidence="1">
    <location>
        <begin position="1"/>
        <end position="21"/>
    </location>
</feature>
<sequence length="85" mass="9722">KRSNSDDYSRVPDKYMPKRPADGYSVNSERFIHADIINPIPSTNQIMESLANNLYKKLSDMFSAKPVQSKNKETSIDNINEITKD</sequence>
<dbReference type="Proteomes" id="UP000789342">
    <property type="component" value="Unassembled WGS sequence"/>
</dbReference>
<evidence type="ECO:0000313" key="2">
    <source>
        <dbReference type="EMBL" id="CAG8621063.1"/>
    </source>
</evidence>
<dbReference type="AlphaFoldDB" id="A0A9N9D2S8"/>
<dbReference type="OrthoDB" id="2404201at2759"/>
<reference evidence="2" key="1">
    <citation type="submission" date="2021-06" db="EMBL/GenBank/DDBJ databases">
        <authorList>
            <person name="Kallberg Y."/>
            <person name="Tangrot J."/>
            <person name="Rosling A."/>
        </authorList>
    </citation>
    <scope>NUCLEOTIDE SEQUENCE</scope>
    <source>
        <strain evidence="2">CL551</strain>
    </source>
</reference>
<evidence type="ECO:0000256" key="1">
    <source>
        <dbReference type="SAM" id="MobiDB-lite"/>
    </source>
</evidence>
<organism evidence="2 3">
    <name type="scientific">Acaulospora morrowiae</name>
    <dbReference type="NCBI Taxonomy" id="94023"/>
    <lineage>
        <taxon>Eukaryota</taxon>
        <taxon>Fungi</taxon>
        <taxon>Fungi incertae sedis</taxon>
        <taxon>Mucoromycota</taxon>
        <taxon>Glomeromycotina</taxon>
        <taxon>Glomeromycetes</taxon>
        <taxon>Diversisporales</taxon>
        <taxon>Acaulosporaceae</taxon>
        <taxon>Acaulospora</taxon>
    </lineage>
</organism>
<feature type="region of interest" description="Disordered" evidence="1">
    <location>
        <begin position="1"/>
        <end position="24"/>
    </location>
</feature>
<protein>
    <submittedName>
        <fullName evidence="2">3858_t:CDS:1</fullName>
    </submittedName>
</protein>
<feature type="region of interest" description="Disordered" evidence="1">
    <location>
        <begin position="66"/>
        <end position="85"/>
    </location>
</feature>
<keyword evidence="3" id="KW-1185">Reference proteome</keyword>
<dbReference type="EMBL" id="CAJVPV010007601">
    <property type="protein sequence ID" value="CAG8621063.1"/>
    <property type="molecule type" value="Genomic_DNA"/>
</dbReference>
<name>A0A9N9D2S8_9GLOM</name>
<gene>
    <name evidence="2" type="ORF">AMORRO_LOCUS8665</name>
</gene>
<evidence type="ECO:0000313" key="3">
    <source>
        <dbReference type="Proteomes" id="UP000789342"/>
    </source>
</evidence>
<accession>A0A9N9D2S8</accession>
<comment type="caution">
    <text evidence="2">The sequence shown here is derived from an EMBL/GenBank/DDBJ whole genome shotgun (WGS) entry which is preliminary data.</text>
</comment>
<feature type="non-terminal residue" evidence="2">
    <location>
        <position position="85"/>
    </location>
</feature>
<proteinExistence type="predicted"/>
<feature type="compositionally biased region" description="Polar residues" evidence="1">
    <location>
        <begin position="76"/>
        <end position="85"/>
    </location>
</feature>